<dbReference type="EMBL" id="SMDN01000002">
    <property type="protein sequence ID" value="TQC54106.1"/>
    <property type="molecule type" value="Genomic_DNA"/>
</dbReference>
<organism evidence="2 3">
    <name type="scientific">Mycoplasmopsis mucosicanis</name>
    <dbReference type="NCBI Taxonomy" id="458208"/>
    <lineage>
        <taxon>Bacteria</taxon>
        <taxon>Bacillati</taxon>
        <taxon>Mycoplasmatota</taxon>
        <taxon>Mycoplasmoidales</taxon>
        <taxon>Metamycoplasmataceae</taxon>
        <taxon>Mycoplasmopsis</taxon>
    </lineage>
</organism>
<dbReference type="AlphaFoldDB" id="A0A507SSN8"/>
<gene>
    <name evidence="2" type="ORF">E1I18_00685</name>
</gene>
<reference evidence="2 3" key="1">
    <citation type="submission" date="2019-03" db="EMBL/GenBank/DDBJ databases">
        <title>Characterization of a novel Mycoplasma cynos real-time PCR assay.</title>
        <authorList>
            <person name="Tallmadge R.L."/>
            <person name="Mitchell P.K."/>
            <person name="Goodman L."/>
        </authorList>
    </citation>
    <scope>NUCLEOTIDE SEQUENCE [LARGE SCALE GENOMIC DNA]</scope>
    <source>
        <strain evidence="2 3">1642</strain>
    </source>
</reference>
<dbReference type="Proteomes" id="UP000320801">
    <property type="component" value="Unassembled WGS sequence"/>
</dbReference>
<keyword evidence="1" id="KW-0472">Membrane</keyword>
<evidence type="ECO:0000313" key="2">
    <source>
        <dbReference type="EMBL" id="TQC54106.1"/>
    </source>
</evidence>
<dbReference type="NCBIfam" id="NF046011">
    <property type="entry name" value="MAG4940_fam"/>
    <property type="match status" value="1"/>
</dbReference>
<feature type="transmembrane region" description="Helical" evidence="1">
    <location>
        <begin position="20"/>
        <end position="40"/>
    </location>
</feature>
<evidence type="ECO:0000313" key="3">
    <source>
        <dbReference type="Proteomes" id="UP000320801"/>
    </source>
</evidence>
<dbReference type="RefSeq" id="WP_141483688.1">
    <property type="nucleotide sequence ID" value="NZ_SMDN01000002.1"/>
</dbReference>
<protein>
    <submittedName>
        <fullName evidence="2">Uncharacterized protein</fullName>
    </submittedName>
</protein>
<feature type="transmembrane region" description="Helical" evidence="1">
    <location>
        <begin position="194"/>
        <end position="211"/>
    </location>
</feature>
<proteinExistence type="predicted"/>
<accession>A0A507SSN8</accession>
<feature type="transmembrane region" description="Helical" evidence="1">
    <location>
        <begin position="103"/>
        <end position="127"/>
    </location>
</feature>
<feature type="transmembrane region" description="Helical" evidence="1">
    <location>
        <begin position="268"/>
        <end position="289"/>
    </location>
</feature>
<sequence>MREGTILTKWFNSQVFVTEFSIVLGLVLFVFLWALTVKIYQYKRAALINSIGFALAFLIATVIPWGTSRLIYREGLVFFINPINVLAQSILRASTHIPKFKIGFAYQGIFFIIGAQILGALVGYIFFSGLFYMLKSTKKYEALNNASVMDLIKLHEPLPIWKNAIKEVFFIGLFVSTITWLPFANAAQFATNPFWVVLFSTIIAFAIIFMSAPFNGFAFHLAFPFVYVIDVLVEMIKEHIKAQKNKEVLDIQVCNQHRYKIIYATTNLSITTAITIIFSLVIPIFMVLIGHHNKVSHNL</sequence>
<keyword evidence="3" id="KW-1185">Reference proteome</keyword>
<keyword evidence="1" id="KW-0812">Transmembrane</keyword>
<keyword evidence="1" id="KW-1133">Transmembrane helix</keyword>
<feature type="transmembrane region" description="Helical" evidence="1">
    <location>
        <begin position="47"/>
        <end position="65"/>
    </location>
</feature>
<evidence type="ECO:0000256" key="1">
    <source>
        <dbReference type="SAM" id="Phobius"/>
    </source>
</evidence>
<feature type="transmembrane region" description="Helical" evidence="1">
    <location>
        <begin position="168"/>
        <end position="187"/>
    </location>
</feature>
<dbReference type="OrthoDB" id="400390at2"/>
<comment type="caution">
    <text evidence="2">The sequence shown here is derived from an EMBL/GenBank/DDBJ whole genome shotgun (WGS) entry which is preliminary data.</text>
</comment>
<name>A0A507SSN8_9BACT</name>